<accession>A0A7R9BS62</accession>
<dbReference type="Proteomes" id="UP000678499">
    <property type="component" value="Unassembled WGS sequence"/>
</dbReference>
<dbReference type="CDD" id="cd00037">
    <property type="entry name" value="CLECT"/>
    <property type="match status" value="2"/>
</dbReference>
<evidence type="ECO:0000259" key="2">
    <source>
        <dbReference type="PROSITE" id="PS50041"/>
    </source>
</evidence>
<dbReference type="EMBL" id="OA883689">
    <property type="protein sequence ID" value="CAD7279486.1"/>
    <property type="molecule type" value="Genomic_DNA"/>
</dbReference>
<dbReference type="InterPro" id="IPR018378">
    <property type="entry name" value="C-type_lectin_CS"/>
</dbReference>
<dbReference type="PROSITE" id="PS50041">
    <property type="entry name" value="C_TYPE_LECTIN_2"/>
    <property type="match status" value="2"/>
</dbReference>
<evidence type="ECO:0000256" key="1">
    <source>
        <dbReference type="ARBA" id="ARBA00023157"/>
    </source>
</evidence>
<evidence type="ECO:0000313" key="4">
    <source>
        <dbReference type="Proteomes" id="UP000678499"/>
    </source>
</evidence>
<organism evidence="3">
    <name type="scientific">Notodromas monacha</name>
    <dbReference type="NCBI Taxonomy" id="399045"/>
    <lineage>
        <taxon>Eukaryota</taxon>
        <taxon>Metazoa</taxon>
        <taxon>Ecdysozoa</taxon>
        <taxon>Arthropoda</taxon>
        <taxon>Crustacea</taxon>
        <taxon>Oligostraca</taxon>
        <taxon>Ostracoda</taxon>
        <taxon>Podocopa</taxon>
        <taxon>Podocopida</taxon>
        <taxon>Cypridocopina</taxon>
        <taxon>Cypridoidea</taxon>
        <taxon>Cyprididae</taxon>
        <taxon>Notodromas</taxon>
    </lineage>
</organism>
<reference evidence="3" key="1">
    <citation type="submission" date="2020-11" db="EMBL/GenBank/DDBJ databases">
        <authorList>
            <person name="Tran Van P."/>
        </authorList>
    </citation>
    <scope>NUCLEOTIDE SEQUENCE</scope>
</reference>
<dbReference type="PROSITE" id="PS00615">
    <property type="entry name" value="C_TYPE_LECTIN_1"/>
    <property type="match status" value="1"/>
</dbReference>
<proteinExistence type="predicted"/>
<dbReference type="Pfam" id="PF00059">
    <property type="entry name" value="Lectin_C"/>
    <property type="match status" value="2"/>
</dbReference>
<dbReference type="PANTHER" id="PTHR21407:SF3">
    <property type="entry name" value="LD12305P"/>
    <property type="match status" value="1"/>
</dbReference>
<keyword evidence="1" id="KW-1015">Disulfide bond</keyword>
<name>A0A7R9BS62_9CRUS</name>
<keyword evidence="4" id="KW-1185">Reference proteome</keyword>
<sequence length="442" mass="49623">MAARAEKDHDPHLRQCCCCYTDRNNWELHWLLIMPSGPPSYVINLFQDGRGVVGNERKTGVGKVEGLYSRIMKPRQSLKWLAVVAPPKRRHDDDAAVFTKRYILGCRLGSCAKSADPRETRAEDMKACVIALLLLGCAALSAGQARIHGQFGGSSYYYSWRENRGLQVGWDGANNFCRQLGMGLVSLDTPQEANFVTGIIAQERLEYIWTSGRRNRNGWVWSSNGSPIRFGQWSRTGGSGRPQPDNREGNEFCLAVLNNFYRDGILLPSNPGGYNLAPDPDQNHPFVRIGWRSARSQPGKSGQFGGSSYYYSWRENRGLQVGWDGANNFCRQLGMGLVSLDTPQEANFVTGIIAQERLEYIWTSGRRNRNGWVWSSNGSPIRFGQWSRTGGSGRPQPDNREGNEFCLAVLNNFYRDGIVWHDVSCHHQKPFICEIQGGGFRG</sequence>
<dbReference type="Gene3D" id="3.10.100.10">
    <property type="entry name" value="Mannose-Binding Protein A, subunit A"/>
    <property type="match status" value="2"/>
</dbReference>
<dbReference type="InterPro" id="IPR016186">
    <property type="entry name" value="C-type_lectin-like/link_sf"/>
</dbReference>
<dbReference type="SUPFAM" id="SSF56436">
    <property type="entry name" value="C-type lectin-like"/>
    <property type="match status" value="2"/>
</dbReference>
<dbReference type="InterPro" id="IPR001304">
    <property type="entry name" value="C-type_lectin-like"/>
</dbReference>
<dbReference type="EMBL" id="CAJPEX010001652">
    <property type="protein sequence ID" value="CAG0919638.1"/>
    <property type="molecule type" value="Genomic_DNA"/>
</dbReference>
<evidence type="ECO:0000313" key="3">
    <source>
        <dbReference type="EMBL" id="CAD7279486.1"/>
    </source>
</evidence>
<feature type="domain" description="C-type lectin" evidence="2">
    <location>
        <begin position="151"/>
        <end position="263"/>
    </location>
</feature>
<dbReference type="SMART" id="SM00034">
    <property type="entry name" value="CLECT"/>
    <property type="match status" value="2"/>
</dbReference>
<gene>
    <name evidence="3" type="ORF">NMOB1V02_LOCUS7158</name>
</gene>
<protein>
    <recommendedName>
        <fullName evidence="2">C-type lectin domain-containing protein</fullName>
    </recommendedName>
</protein>
<dbReference type="AlphaFoldDB" id="A0A7R9BS62"/>
<dbReference type="OrthoDB" id="7357196at2759"/>
<dbReference type="InterPro" id="IPR016187">
    <property type="entry name" value="CTDL_fold"/>
</dbReference>
<dbReference type="PANTHER" id="PTHR21407">
    <property type="entry name" value="RE43931P-RELATED"/>
    <property type="match status" value="1"/>
</dbReference>
<feature type="domain" description="C-type lectin" evidence="2">
    <location>
        <begin position="304"/>
        <end position="434"/>
    </location>
</feature>